<dbReference type="NCBIfam" id="TIGR00150">
    <property type="entry name" value="T6A_YjeE"/>
    <property type="match status" value="1"/>
</dbReference>
<dbReference type="Gene3D" id="3.40.50.300">
    <property type="entry name" value="P-loop containing nucleotide triphosphate hydrolases"/>
    <property type="match status" value="1"/>
</dbReference>
<evidence type="ECO:0000256" key="6">
    <source>
        <dbReference type="ARBA" id="ARBA00022723"/>
    </source>
</evidence>
<dbReference type="OrthoDB" id="9815896at2"/>
<dbReference type="eggNOG" id="COG0802">
    <property type="taxonomic scope" value="Bacteria"/>
</dbReference>
<dbReference type="EMBL" id="CP002105">
    <property type="protein sequence ID" value="ADL13581.1"/>
    <property type="molecule type" value="Genomic_DNA"/>
</dbReference>
<keyword evidence="8" id="KW-0067">ATP-binding</keyword>
<proteinExistence type="inferred from homology"/>
<keyword evidence="12" id="KW-1185">Reference proteome</keyword>
<evidence type="ECO:0000256" key="4">
    <source>
        <dbReference type="ARBA" id="ARBA00022490"/>
    </source>
</evidence>
<dbReference type="RefSeq" id="WP_013279024.1">
    <property type="nucleotide sequence ID" value="NC_014378.1"/>
</dbReference>
<reference evidence="11 12" key="1">
    <citation type="journal article" date="2010" name="Stand. Genomic Sci.">
        <title>Complete genome sequence of Acetohalobium arabaticum type strain (Z-7288).</title>
        <authorList>
            <person name="Sikorski J."/>
            <person name="Lapidus A."/>
            <person name="Chertkov O."/>
            <person name="Lucas S."/>
            <person name="Copeland A."/>
            <person name="Glavina Del Rio T."/>
            <person name="Nolan M."/>
            <person name="Tice H."/>
            <person name="Cheng J.F."/>
            <person name="Han C."/>
            <person name="Brambilla E."/>
            <person name="Pitluck S."/>
            <person name="Liolios K."/>
            <person name="Ivanova N."/>
            <person name="Mavromatis K."/>
            <person name="Mikhailova N."/>
            <person name="Pati A."/>
            <person name="Bruce D."/>
            <person name="Detter C."/>
            <person name="Tapia R."/>
            <person name="Goodwin L."/>
            <person name="Chen A."/>
            <person name="Palaniappan K."/>
            <person name="Land M."/>
            <person name="Hauser L."/>
            <person name="Chang Y.J."/>
            <person name="Jeffries C.D."/>
            <person name="Rohde M."/>
            <person name="Goker M."/>
            <person name="Spring S."/>
            <person name="Woyke T."/>
            <person name="Bristow J."/>
            <person name="Eisen J.A."/>
            <person name="Markowitz V."/>
            <person name="Hugenholtz P."/>
            <person name="Kyrpides N.C."/>
            <person name="Klenk H.P."/>
        </authorList>
    </citation>
    <scope>NUCLEOTIDE SEQUENCE [LARGE SCALE GENOMIC DNA]</scope>
    <source>
        <strain evidence="12">ATCC 49924 / DSM 5501 / Z-7288</strain>
    </source>
</reference>
<dbReference type="InterPro" id="IPR027417">
    <property type="entry name" value="P-loop_NTPase"/>
</dbReference>
<dbReference type="PANTHER" id="PTHR33540">
    <property type="entry name" value="TRNA THREONYLCARBAMOYLADENOSINE BIOSYNTHESIS PROTEIN TSAE"/>
    <property type="match status" value="1"/>
</dbReference>
<dbReference type="PANTHER" id="PTHR33540:SF2">
    <property type="entry name" value="TRNA THREONYLCARBAMOYLADENOSINE BIOSYNTHESIS PROTEIN TSAE"/>
    <property type="match status" value="1"/>
</dbReference>
<dbReference type="SUPFAM" id="SSF52540">
    <property type="entry name" value="P-loop containing nucleoside triphosphate hydrolases"/>
    <property type="match status" value="1"/>
</dbReference>
<dbReference type="GO" id="GO:0005524">
    <property type="term" value="F:ATP binding"/>
    <property type="evidence" value="ECO:0007669"/>
    <property type="project" value="UniProtKB-KW"/>
</dbReference>
<evidence type="ECO:0000256" key="3">
    <source>
        <dbReference type="ARBA" id="ARBA00019010"/>
    </source>
</evidence>
<dbReference type="InterPro" id="IPR003442">
    <property type="entry name" value="T6A_TsaE"/>
</dbReference>
<evidence type="ECO:0000256" key="9">
    <source>
        <dbReference type="ARBA" id="ARBA00022842"/>
    </source>
</evidence>
<evidence type="ECO:0000256" key="10">
    <source>
        <dbReference type="ARBA" id="ARBA00032441"/>
    </source>
</evidence>
<dbReference type="Pfam" id="PF02367">
    <property type="entry name" value="TsaE"/>
    <property type="match status" value="1"/>
</dbReference>
<dbReference type="GO" id="GO:0046872">
    <property type="term" value="F:metal ion binding"/>
    <property type="evidence" value="ECO:0007669"/>
    <property type="project" value="UniProtKB-KW"/>
</dbReference>
<accession>D9QT81</accession>
<keyword evidence="9" id="KW-0460">Magnesium</keyword>
<evidence type="ECO:0000313" key="12">
    <source>
        <dbReference type="Proteomes" id="UP000001661"/>
    </source>
</evidence>
<sequence>MLKLITEQPKETIELGAKIGELLNSGDIICLQGNLGAGKTCLAKGLLAGLEVEAEVTSPTYTLINEYQGRLPAYHIDLYRISDYKELYDIGFEEYLYGEGVTIIEWPDKAGPLMPDSYLNITIKSQGDNRLIKIIPQANKYISLVSELKENVDLGGR</sequence>
<keyword evidence="7" id="KW-0547">Nucleotide-binding</keyword>
<keyword evidence="5" id="KW-0819">tRNA processing</keyword>
<evidence type="ECO:0000256" key="2">
    <source>
        <dbReference type="ARBA" id="ARBA00007599"/>
    </source>
</evidence>
<dbReference type="GO" id="GO:0002949">
    <property type="term" value="P:tRNA threonylcarbamoyladenosine modification"/>
    <property type="evidence" value="ECO:0007669"/>
    <property type="project" value="InterPro"/>
</dbReference>
<keyword evidence="6" id="KW-0479">Metal-binding</keyword>
<evidence type="ECO:0000256" key="7">
    <source>
        <dbReference type="ARBA" id="ARBA00022741"/>
    </source>
</evidence>
<gene>
    <name evidence="11" type="ordered locus">Acear_2091</name>
</gene>
<organism evidence="11 12">
    <name type="scientific">Acetohalobium arabaticum (strain ATCC 49924 / DSM 5501 / Z-7288)</name>
    <dbReference type="NCBI Taxonomy" id="574087"/>
    <lineage>
        <taxon>Bacteria</taxon>
        <taxon>Bacillati</taxon>
        <taxon>Bacillota</taxon>
        <taxon>Clostridia</taxon>
        <taxon>Halanaerobiales</taxon>
        <taxon>Halobacteroidaceae</taxon>
        <taxon>Acetohalobium</taxon>
    </lineage>
</organism>
<protein>
    <recommendedName>
        <fullName evidence="3">tRNA threonylcarbamoyladenosine biosynthesis protein TsaE</fullName>
    </recommendedName>
    <alternativeName>
        <fullName evidence="10">t(6)A37 threonylcarbamoyladenosine biosynthesis protein TsaE</fullName>
    </alternativeName>
</protein>
<dbReference type="AlphaFoldDB" id="D9QT81"/>
<comment type="subcellular location">
    <subcellularLocation>
        <location evidence="1">Cytoplasm</location>
    </subcellularLocation>
</comment>
<evidence type="ECO:0000313" key="11">
    <source>
        <dbReference type="EMBL" id="ADL13581.1"/>
    </source>
</evidence>
<evidence type="ECO:0000256" key="8">
    <source>
        <dbReference type="ARBA" id="ARBA00022840"/>
    </source>
</evidence>
<evidence type="ECO:0000256" key="1">
    <source>
        <dbReference type="ARBA" id="ARBA00004496"/>
    </source>
</evidence>
<dbReference type="GO" id="GO:0005737">
    <property type="term" value="C:cytoplasm"/>
    <property type="evidence" value="ECO:0007669"/>
    <property type="project" value="UniProtKB-SubCell"/>
</dbReference>
<comment type="similarity">
    <text evidence="2">Belongs to the TsaE family.</text>
</comment>
<dbReference type="Proteomes" id="UP000001661">
    <property type="component" value="Chromosome"/>
</dbReference>
<dbReference type="STRING" id="574087.Acear_2091"/>
<evidence type="ECO:0000256" key="5">
    <source>
        <dbReference type="ARBA" id="ARBA00022694"/>
    </source>
</evidence>
<keyword evidence="4" id="KW-0963">Cytoplasm</keyword>
<name>D9QT81_ACEAZ</name>
<dbReference type="KEGG" id="aar:Acear_2091"/>
<dbReference type="HOGENOM" id="CLU_087829_3_0_9"/>